<organism evidence="1 2">
    <name type="scientific">Avrilella dinanensis</name>
    <dbReference type="NCBI Taxonomy" id="2008672"/>
    <lineage>
        <taxon>Bacteria</taxon>
        <taxon>Pseudomonadati</taxon>
        <taxon>Bacteroidota</taxon>
        <taxon>Flavobacteriia</taxon>
        <taxon>Flavobacteriales</taxon>
        <taxon>Flavobacteriaceae</taxon>
        <taxon>Avrilella</taxon>
    </lineage>
</organism>
<dbReference type="Proteomes" id="UP000231960">
    <property type="component" value="Unassembled WGS sequence"/>
</dbReference>
<name>A0A2M9R5N9_9FLAO</name>
<keyword evidence="2" id="KW-1185">Reference proteome</keyword>
<gene>
    <name evidence="1" type="ORF">CDL10_06265</name>
</gene>
<evidence type="ECO:0000313" key="2">
    <source>
        <dbReference type="Proteomes" id="UP000231960"/>
    </source>
</evidence>
<dbReference type="EMBL" id="NIPO01000001">
    <property type="protein sequence ID" value="PJR04170.1"/>
    <property type="molecule type" value="Genomic_DNA"/>
</dbReference>
<comment type="caution">
    <text evidence="1">The sequence shown here is derived from an EMBL/GenBank/DDBJ whole genome shotgun (WGS) entry which is preliminary data.</text>
</comment>
<sequence>MKKILLLVFGLMLAVSCDDGDMVFESLNFDDVTMQKCEDKELYFKAKDREMLILNLISPTGEPLINDNLQVGEELEVLTNNTNQIIYRLYDNNISNQSMLCDDVPPAFPQVVDEYVSENNGSILISKQLQVRNDENQPKNFSVAYNFSILFRNIVLSRGDQQIKYPDYTFGTYQAESYTLNFNQFDRDEINFCGNMEFYMETSDKVMQLKLSESLQPAVGEQNFQLSDGQYIKIKINQGILSQIEGYQPCDFGNDALFFDVWTANEGNVKVTAREVDIAGTVQLVYDFEITQATFTNYDRTIQISELPIGSYVE</sequence>
<reference evidence="1 2" key="1">
    <citation type="submission" date="2017-06" db="EMBL/GenBank/DDBJ databases">
        <title>Description of Avrilella dinanensis gen. nov. sp. nov.</title>
        <authorList>
            <person name="Leyer C."/>
            <person name="Sassi M."/>
            <person name="Minet J."/>
            <person name="Kayal S."/>
            <person name="Cattoir V."/>
        </authorList>
    </citation>
    <scope>NUCLEOTIDE SEQUENCE [LARGE SCALE GENOMIC DNA]</scope>
    <source>
        <strain evidence="1 2">UR159</strain>
    </source>
</reference>
<dbReference type="AlphaFoldDB" id="A0A2M9R5N9"/>
<protein>
    <submittedName>
        <fullName evidence="1">Uncharacterized protein</fullName>
    </submittedName>
</protein>
<evidence type="ECO:0000313" key="1">
    <source>
        <dbReference type="EMBL" id="PJR04170.1"/>
    </source>
</evidence>
<proteinExistence type="predicted"/>
<accession>A0A2M9R5N9</accession>
<dbReference type="RefSeq" id="WP_100677733.1">
    <property type="nucleotide sequence ID" value="NZ_NIPO01000001.1"/>
</dbReference>
<dbReference type="PROSITE" id="PS51257">
    <property type="entry name" value="PROKAR_LIPOPROTEIN"/>
    <property type="match status" value="1"/>
</dbReference>
<dbReference type="OrthoDB" id="1417969at2"/>